<feature type="non-terminal residue" evidence="1">
    <location>
        <position position="456"/>
    </location>
</feature>
<gene>
    <name evidence="1" type="ORF">BGZ95_006138</name>
</gene>
<dbReference type="AlphaFoldDB" id="A0AAD4D187"/>
<name>A0AAD4D187_9FUNG</name>
<evidence type="ECO:0000313" key="1">
    <source>
        <dbReference type="EMBL" id="KAG0254088.1"/>
    </source>
</evidence>
<dbReference type="Proteomes" id="UP001194580">
    <property type="component" value="Unassembled WGS sequence"/>
</dbReference>
<sequence length="456" mass="50535">VVFKTKGGCRKHLDNLTCTSEEKDNDEPGQQPPVIALPSYQSLSVPIMVDSTPQMREYNDAVLYSCNQTHVSDTEKQRTLGIIDALELRPFAMKDPHGAEQNGLAHISVIAKLSAGEGKVAPNMASMQRRKYIELDNGVCELFNRDWEFFPYLRFACAKILAGCLLLNNQNGQVIIANTIEVYGRTRLVDAHREPFVVRKGLPVANSLPPSIKMPYKNVWPTTVSAQDGERLVIGTLSFDALITSSLRLDTRMNISVGCATPSFLLSSTSHSLATKIFLDQESLDDGLQLAKGKDTWSVSSSNLMWQLRQTKTKFHDPSTYYLCRASSPFANKHPCQPYTIFTLVAFDHAHNGDGSILSRLFHALASRVIRDAREAVIDKQTVEELRNQCIDQTKASKGLDGILTLFSDTQTSIKILGNLPLNNTLQVLAPLLSTYITKANASVMAFVEKEFTPIP</sequence>
<organism evidence="1 2">
    <name type="scientific">Linnemannia exigua</name>
    <dbReference type="NCBI Taxonomy" id="604196"/>
    <lineage>
        <taxon>Eukaryota</taxon>
        <taxon>Fungi</taxon>
        <taxon>Fungi incertae sedis</taxon>
        <taxon>Mucoromycota</taxon>
        <taxon>Mortierellomycotina</taxon>
        <taxon>Mortierellomycetes</taxon>
        <taxon>Mortierellales</taxon>
        <taxon>Mortierellaceae</taxon>
        <taxon>Linnemannia</taxon>
    </lineage>
</organism>
<protein>
    <submittedName>
        <fullName evidence="1">Uncharacterized protein</fullName>
    </submittedName>
</protein>
<comment type="caution">
    <text evidence="1">The sequence shown here is derived from an EMBL/GenBank/DDBJ whole genome shotgun (WGS) entry which is preliminary data.</text>
</comment>
<keyword evidence="2" id="KW-1185">Reference proteome</keyword>
<accession>A0AAD4D187</accession>
<dbReference type="EMBL" id="JAAAIL010002851">
    <property type="protein sequence ID" value="KAG0254088.1"/>
    <property type="molecule type" value="Genomic_DNA"/>
</dbReference>
<proteinExistence type="predicted"/>
<evidence type="ECO:0000313" key="2">
    <source>
        <dbReference type="Proteomes" id="UP001194580"/>
    </source>
</evidence>
<reference evidence="1" key="1">
    <citation type="journal article" date="2020" name="Fungal Divers.">
        <title>Resolving the Mortierellaceae phylogeny through synthesis of multi-gene phylogenetics and phylogenomics.</title>
        <authorList>
            <person name="Vandepol N."/>
            <person name="Liber J."/>
            <person name="Desiro A."/>
            <person name="Na H."/>
            <person name="Kennedy M."/>
            <person name="Barry K."/>
            <person name="Grigoriev I.V."/>
            <person name="Miller A.N."/>
            <person name="O'Donnell K."/>
            <person name="Stajich J.E."/>
            <person name="Bonito G."/>
        </authorList>
    </citation>
    <scope>NUCLEOTIDE SEQUENCE</scope>
    <source>
        <strain evidence="1">NRRL 28262</strain>
    </source>
</reference>